<reference evidence="7 9" key="2">
    <citation type="submission" date="2019-05" db="EMBL/GenBank/DDBJ databases">
        <title>Genome sequencing and assembly of Mycoplasma hyopneumoniae strains UFV01 and UFV02.</title>
        <authorList>
            <person name="De Souza L.F."/>
            <person name="Gonzaga N.F."/>
            <person name="Santos M.R."/>
            <person name="Deeney A.S."/>
            <person name="Vidigal P.M.P."/>
            <person name="Moreira M.A.S."/>
            <person name="Fietto J.R.L."/>
            <person name="Bressan G.C."/>
            <person name="Rycroft A.N."/>
            <person name="Silva Junior A."/>
        </authorList>
    </citation>
    <scope>NUCLEOTIDE SEQUENCE [LARGE SCALE GENOMIC DNA]</scope>
    <source>
        <strain evidence="7 9">UFV01</strain>
    </source>
</reference>
<dbReference type="InterPro" id="IPR025997">
    <property type="entry name" value="SBP_2_dom"/>
</dbReference>
<keyword evidence="4" id="KW-1133">Transmembrane helix</keyword>
<dbReference type="EMBL" id="VBRW01000003">
    <property type="protein sequence ID" value="MCI8283275.1"/>
    <property type="molecule type" value="Genomic_DNA"/>
</dbReference>
<evidence type="ECO:0000313" key="6">
    <source>
        <dbReference type="EMBL" id="ASU14395.1"/>
    </source>
</evidence>
<dbReference type="RefSeq" id="WP_011205983.1">
    <property type="nucleotide sequence ID" value="NZ_CP038641.1"/>
</dbReference>
<protein>
    <submittedName>
        <fullName evidence="6">Ribose import binding protein RbsB</fullName>
    </submittedName>
    <submittedName>
        <fullName evidence="7">Sugar ABC transporter substrate-binding protein</fullName>
    </submittedName>
</protein>
<dbReference type="Proteomes" id="UP000215452">
    <property type="component" value="Chromosome"/>
</dbReference>
<evidence type="ECO:0000313" key="7">
    <source>
        <dbReference type="EMBL" id="MCI8283275.1"/>
    </source>
</evidence>
<evidence type="ECO:0000256" key="2">
    <source>
        <dbReference type="ARBA" id="ARBA00007639"/>
    </source>
</evidence>
<dbReference type="PANTHER" id="PTHR46847:SF1">
    <property type="entry name" value="D-ALLOSE-BINDING PERIPLASMIC PROTEIN-RELATED"/>
    <property type="match status" value="1"/>
</dbReference>
<dbReference type="Gene3D" id="3.40.50.2300">
    <property type="match status" value="2"/>
</dbReference>
<dbReference type="GeneID" id="41334532"/>
<feature type="domain" description="Periplasmic binding protein" evidence="5">
    <location>
        <begin position="42"/>
        <end position="337"/>
    </location>
</feature>
<evidence type="ECO:0000313" key="8">
    <source>
        <dbReference type="Proteomes" id="UP000215452"/>
    </source>
</evidence>
<dbReference type="SUPFAM" id="SSF53822">
    <property type="entry name" value="Periplasmic binding protein-like I"/>
    <property type="match status" value="1"/>
</dbReference>
<dbReference type="InterPro" id="IPR028082">
    <property type="entry name" value="Peripla_BP_I"/>
</dbReference>
<dbReference type="GO" id="GO:0030313">
    <property type="term" value="C:cell envelope"/>
    <property type="evidence" value="ECO:0007669"/>
    <property type="project" value="UniProtKB-SubCell"/>
</dbReference>
<proteinExistence type="inferred from homology"/>
<dbReference type="Proteomes" id="UP001203104">
    <property type="component" value="Unassembled WGS sequence"/>
</dbReference>
<dbReference type="OMA" id="QAVFAHN"/>
<sequence>MSKLFIRTLYWVLGLIAAIAIYFGTAFGIASRSNTTAKVAPVAVVFSTRNNPFFQNVEKGIETAAKELGVDYEVYDSENDSDKEARNISNIIAKQQKVVIFNDVNEDSGISAVKKLNQAGIPVIATDHLLNSPKALEAKIKVEANIASDNKQAGVILAQFMAQKIGLPQDSLTYSVYGIPGTESGESRAQGFIETVKNLNNQAIKYNLFSYGKYGKENANGKTYIGRQADDNRDLANQRVANDATQVFQDAQKRPLLVFGTNDEAALGSISALESAQIPLGGGDKFLPGSGKVYITGVDYTNDAQKAVLNNKLSATVEQDTDLLGRLSLIIAEKILKDQWKTSKYSDFYSQFPQLDKDKNPDDQVEQGYYFKVGTKLFWKGPDGKGEKLQADENGILQKVN</sequence>
<evidence type="ECO:0000256" key="3">
    <source>
        <dbReference type="ARBA" id="ARBA00022729"/>
    </source>
</evidence>
<gene>
    <name evidence="6" type="primary">rbsB</name>
    <name evidence="6" type="ORF">CIB43_00499</name>
    <name evidence="7" type="ORF">FEF30_01600</name>
</gene>
<keyword evidence="4" id="KW-0472">Membrane</keyword>
<organism evidence="6 8">
    <name type="scientific">Mesomycoplasma hyopneumoniae</name>
    <name type="common">Mycoplasma hyopneumoniae</name>
    <dbReference type="NCBI Taxonomy" id="2099"/>
    <lineage>
        <taxon>Bacteria</taxon>
        <taxon>Bacillati</taxon>
        <taxon>Mycoplasmatota</taxon>
        <taxon>Mycoplasmoidales</taxon>
        <taxon>Metamycoplasmataceae</taxon>
        <taxon>Mesomycoplasma</taxon>
    </lineage>
</organism>
<dbReference type="CDD" id="cd19967">
    <property type="entry name" value="PBP1_TmRBP-like"/>
    <property type="match status" value="1"/>
</dbReference>
<evidence type="ECO:0000259" key="5">
    <source>
        <dbReference type="Pfam" id="PF13407"/>
    </source>
</evidence>
<evidence type="ECO:0000256" key="4">
    <source>
        <dbReference type="SAM" id="Phobius"/>
    </source>
</evidence>
<keyword evidence="3" id="KW-0732">Signal</keyword>
<dbReference type="GO" id="GO:0030246">
    <property type="term" value="F:carbohydrate binding"/>
    <property type="evidence" value="ECO:0007669"/>
    <property type="project" value="UniProtKB-ARBA"/>
</dbReference>
<evidence type="ECO:0000313" key="9">
    <source>
        <dbReference type="Proteomes" id="UP001203104"/>
    </source>
</evidence>
<accession>A0A223MA45</accession>
<comment type="subcellular location">
    <subcellularLocation>
        <location evidence="1">Cell envelope</location>
    </subcellularLocation>
</comment>
<keyword evidence="4" id="KW-0812">Transmembrane</keyword>
<dbReference type="AlphaFoldDB" id="A0A223MA45"/>
<dbReference type="Pfam" id="PF13407">
    <property type="entry name" value="Peripla_BP_4"/>
    <property type="match status" value="1"/>
</dbReference>
<dbReference type="SMR" id="A0A223MA45"/>
<dbReference type="PANTHER" id="PTHR46847">
    <property type="entry name" value="D-ALLOSE-BINDING PERIPLASMIC PROTEIN-RELATED"/>
    <property type="match status" value="1"/>
</dbReference>
<name>A0A223MA45_MESHO</name>
<comment type="similarity">
    <text evidence="2">Belongs to the bacterial solute-binding protein 2 family.</text>
</comment>
<evidence type="ECO:0000256" key="1">
    <source>
        <dbReference type="ARBA" id="ARBA00004196"/>
    </source>
</evidence>
<feature type="transmembrane region" description="Helical" evidence="4">
    <location>
        <begin position="9"/>
        <end position="30"/>
    </location>
</feature>
<reference evidence="6 8" key="1">
    <citation type="submission" date="2017-08" db="EMBL/GenBank/DDBJ databases">
        <title>The complete genome sequence of a Mycoplasma hyopneumoniae isolate in Korea.</title>
        <authorList>
            <person name="Han J."/>
            <person name="Lee N."/>
        </authorList>
    </citation>
    <scope>NUCLEOTIDE SEQUENCE [LARGE SCALE GENOMIC DNA]</scope>
    <source>
        <strain evidence="6 8">KM014</strain>
    </source>
</reference>
<dbReference type="EMBL" id="CP022714">
    <property type="protein sequence ID" value="ASU14395.1"/>
    <property type="molecule type" value="Genomic_DNA"/>
</dbReference>